<feature type="transmembrane region" description="Helical" evidence="1">
    <location>
        <begin position="55"/>
        <end position="77"/>
    </location>
</feature>
<dbReference type="STRING" id="84588.SYNW1910"/>
<dbReference type="KEGG" id="syw:SYNW1910"/>
<dbReference type="InterPro" id="IPR005240">
    <property type="entry name" value="DUF389"/>
</dbReference>
<name>Q7U502_PARMW</name>
<dbReference type="AlphaFoldDB" id="Q7U502"/>
<evidence type="ECO:0000256" key="1">
    <source>
        <dbReference type="SAM" id="Phobius"/>
    </source>
</evidence>
<dbReference type="PANTHER" id="PTHR20992:SF9">
    <property type="entry name" value="AT15442P-RELATED"/>
    <property type="match status" value="1"/>
</dbReference>
<dbReference type="RefSeq" id="WP_011128768.1">
    <property type="nucleotide sequence ID" value="NC_005070.1"/>
</dbReference>
<organism evidence="2 3">
    <name type="scientific">Parasynechococcus marenigrum (strain WH8102)</name>
    <dbReference type="NCBI Taxonomy" id="84588"/>
    <lineage>
        <taxon>Bacteria</taxon>
        <taxon>Bacillati</taxon>
        <taxon>Cyanobacteriota</taxon>
        <taxon>Cyanophyceae</taxon>
        <taxon>Synechococcales</taxon>
        <taxon>Prochlorococcaceae</taxon>
        <taxon>Parasynechococcus</taxon>
        <taxon>Parasynechococcus marenigrum</taxon>
    </lineage>
</organism>
<dbReference type="eggNOG" id="COG1808">
    <property type="taxonomic scope" value="Bacteria"/>
</dbReference>
<proteinExistence type="predicted"/>
<sequence>MTVDQQHLLEEGDRLDELHRNYDGDAKLNESFLVLTLCASLIATLGLLADNAAVVNGAMVVAPWILPLRVAVFAVLIGDWRLLPRSASLWWPAPSSPRCCR</sequence>
<accession>Q7U502</accession>
<gene>
    <name evidence="2" type="ordered locus">SYNW1910</name>
</gene>
<dbReference type="PANTHER" id="PTHR20992">
    <property type="entry name" value="AT15442P-RELATED"/>
    <property type="match status" value="1"/>
</dbReference>
<keyword evidence="3" id="KW-1185">Reference proteome</keyword>
<dbReference type="Proteomes" id="UP000001422">
    <property type="component" value="Chromosome"/>
</dbReference>
<keyword evidence="1" id="KW-0472">Membrane</keyword>
<evidence type="ECO:0000313" key="2">
    <source>
        <dbReference type="EMBL" id="CAE08425.1"/>
    </source>
</evidence>
<evidence type="ECO:0000313" key="3">
    <source>
        <dbReference type="Proteomes" id="UP000001422"/>
    </source>
</evidence>
<protein>
    <submittedName>
        <fullName evidence="2">Uncharacterized protein</fullName>
    </submittedName>
</protein>
<keyword evidence="1" id="KW-1133">Transmembrane helix</keyword>
<keyword evidence="1" id="KW-0812">Transmembrane</keyword>
<feature type="transmembrane region" description="Helical" evidence="1">
    <location>
        <begin position="32"/>
        <end position="49"/>
    </location>
</feature>
<dbReference type="EMBL" id="BX569694">
    <property type="protein sequence ID" value="CAE08425.1"/>
    <property type="molecule type" value="Genomic_DNA"/>
</dbReference>
<dbReference type="HOGENOM" id="CLU_2290304_0_0_3"/>
<reference evidence="2 3" key="1">
    <citation type="journal article" date="2003" name="Nature">
        <title>The genome of a motile marine Synechococcus.</title>
        <authorList>
            <person name="Palenik B."/>
            <person name="Brahamsha B."/>
            <person name="Larimer F."/>
            <person name="Land M."/>
            <person name="Hauser L."/>
            <person name="Chain P."/>
            <person name="Lamerdin J."/>
            <person name="Regala W."/>
            <person name="Allen E.A."/>
            <person name="McCarren J."/>
            <person name="Paulsen I."/>
            <person name="Dufresne A."/>
            <person name="Partensky F."/>
            <person name="Webb E."/>
            <person name="Waterbury J."/>
        </authorList>
    </citation>
    <scope>NUCLEOTIDE SEQUENCE [LARGE SCALE GENOMIC DNA]</scope>
    <source>
        <strain evidence="2 3">WH8102</strain>
    </source>
</reference>